<dbReference type="GO" id="GO:0005960">
    <property type="term" value="C:glycine cleavage complex"/>
    <property type="evidence" value="ECO:0007669"/>
    <property type="project" value="TreeGrafter"/>
</dbReference>
<dbReference type="FunFam" id="3.90.1150.10:FF:000007">
    <property type="entry name" value="Glycine dehydrogenase (decarboxylating), mitochondrial"/>
    <property type="match status" value="1"/>
</dbReference>
<dbReference type="EMBL" id="FOVW01000012">
    <property type="protein sequence ID" value="SFO71887.1"/>
    <property type="molecule type" value="Genomic_DNA"/>
</dbReference>
<proteinExistence type="inferred from homology"/>
<dbReference type="NCBIfam" id="NF003346">
    <property type="entry name" value="PRK04366.1"/>
    <property type="match status" value="1"/>
</dbReference>
<dbReference type="SUPFAM" id="SSF53383">
    <property type="entry name" value="PLP-dependent transferases"/>
    <property type="match status" value="2"/>
</dbReference>
<keyword evidence="5 8" id="KW-0663">Pyridoxal phosphate</keyword>
<evidence type="ECO:0000256" key="5">
    <source>
        <dbReference type="ARBA" id="ARBA00022898"/>
    </source>
</evidence>
<dbReference type="InterPro" id="IPR020581">
    <property type="entry name" value="GDC_P"/>
</dbReference>
<dbReference type="InterPro" id="IPR015421">
    <property type="entry name" value="PyrdxlP-dep_Trfase_major"/>
</dbReference>
<feature type="modified residue" description="N6-(pyridoxal phosphate)lysine" evidence="8 9">
    <location>
        <position position="708"/>
    </location>
</feature>
<dbReference type="CDD" id="cd00613">
    <property type="entry name" value="GDC-P"/>
    <property type="match status" value="2"/>
</dbReference>
<dbReference type="Gene3D" id="3.40.640.10">
    <property type="entry name" value="Type I PLP-dependent aspartate aminotransferase-like (Major domain)"/>
    <property type="match status" value="2"/>
</dbReference>
<dbReference type="InterPro" id="IPR015422">
    <property type="entry name" value="PyrdxlP-dep_Trfase_small"/>
</dbReference>
<dbReference type="PANTHER" id="PTHR11773">
    <property type="entry name" value="GLYCINE DEHYDROGENASE, DECARBOXYLATING"/>
    <property type="match status" value="1"/>
</dbReference>
<evidence type="ECO:0000256" key="2">
    <source>
        <dbReference type="ARBA" id="ARBA00003788"/>
    </source>
</evidence>
<keyword evidence="13" id="KW-1185">Reference proteome</keyword>
<protein>
    <recommendedName>
        <fullName evidence="8">Glycine dehydrogenase (decarboxylating)</fullName>
        <ecNumber evidence="8">1.4.4.2</ecNumber>
    </recommendedName>
    <alternativeName>
        <fullName evidence="8">Glycine cleavage system P-protein</fullName>
    </alternativeName>
    <alternativeName>
        <fullName evidence="8">Glycine decarboxylase</fullName>
    </alternativeName>
    <alternativeName>
        <fullName evidence="8">Glycine dehydrogenase (aminomethyl-transferring)</fullName>
    </alternativeName>
</protein>
<organism evidence="12 13">
    <name type="scientific">Algoriphagus ornithinivorans</name>
    <dbReference type="NCBI Taxonomy" id="226506"/>
    <lineage>
        <taxon>Bacteria</taxon>
        <taxon>Pseudomonadati</taxon>
        <taxon>Bacteroidota</taxon>
        <taxon>Cytophagia</taxon>
        <taxon>Cytophagales</taxon>
        <taxon>Cyclobacteriaceae</taxon>
        <taxon>Algoriphagus</taxon>
    </lineage>
</organism>
<evidence type="ECO:0000256" key="6">
    <source>
        <dbReference type="ARBA" id="ARBA00023002"/>
    </source>
</evidence>
<comment type="catalytic activity">
    <reaction evidence="7 8">
        <text>N(6)-[(R)-lipoyl]-L-lysyl-[glycine-cleavage complex H protein] + glycine + H(+) = N(6)-[(R)-S(8)-aminomethyldihydrolipoyl]-L-lysyl-[glycine-cleavage complex H protein] + CO2</text>
        <dbReference type="Rhea" id="RHEA:24304"/>
        <dbReference type="Rhea" id="RHEA-COMP:10494"/>
        <dbReference type="Rhea" id="RHEA-COMP:10495"/>
        <dbReference type="ChEBI" id="CHEBI:15378"/>
        <dbReference type="ChEBI" id="CHEBI:16526"/>
        <dbReference type="ChEBI" id="CHEBI:57305"/>
        <dbReference type="ChEBI" id="CHEBI:83099"/>
        <dbReference type="ChEBI" id="CHEBI:83143"/>
        <dbReference type="EC" id="1.4.4.2"/>
    </reaction>
</comment>
<feature type="domain" description="Glycine cleavage system P-protein N-terminal" evidence="10">
    <location>
        <begin position="14"/>
        <end position="441"/>
    </location>
</feature>
<dbReference type="RefSeq" id="WP_091655463.1">
    <property type="nucleotide sequence ID" value="NZ_FOVW01000012.1"/>
</dbReference>
<dbReference type="InterPro" id="IPR049316">
    <property type="entry name" value="GDC-P_C"/>
</dbReference>
<evidence type="ECO:0000256" key="7">
    <source>
        <dbReference type="ARBA" id="ARBA00049026"/>
    </source>
</evidence>
<dbReference type="InterPro" id="IPR049315">
    <property type="entry name" value="GDC-P_N"/>
</dbReference>
<accession>A0A1I5JGF2</accession>
<comment type="subunit">
    <text evidence="4 8">The glycine cleavage system is composed of four proteins: P, T, L and H.</text>
</comment>
<dbReference type="InterPro" id="IPR003437">
    <property type="entry name" value="GcvP"/>
</dbReference>
<keyword evidence="6 8" id="KW-0560">Oxidoreductase</keyword>
<evidence type="ECO:0000313" key="13">
    <source>
        <dbReference type="Proteomes" id="UP000199564"/>
    </source>
</evidence>
<evidence type="ECO:0000256" key="3">
    <source>
        <dbReference type="ARBA" id="ARBA00010756"/>
    </source>
</evidence>
<dbReference type="GO" id="GO:0004375">
    <property type="term" value="F:glycine dehydrogenase (decarboxylating) activity"/>
    <property type="evidence" value="ECO:0007669"/>
    <property type="project" value="UniProtKB-EC"/>
</dbReference>
<comment type="similarity">
    <text evidence="3 8">Belongs to the GcvP family.</text>
</comment>
<dbReference type="Gene3D" id="3.90.1150.10">
    <property type="entry name" value="Aspartate Aminotransferase, domain 1"/>
    <property type="match status" value="2"/>
</dbReference>
<dbReference type="AlphaFoldDB" id="A0A1I5JGF2"/>
<dbReference type="InterPro" id="IPR015424">
    <property type="entry name" value="PyrdxlP-dep_Trfase"/>
</dbReference>
<evidence type="ECO:0000256" key="1">
    <source>
        <dbReference type="ARBA" id="ARBA00001933"/>
    </source>
</evidence>
<evidence type="ECO:0000256" key="8">
    <source>
        <dbReference type="HAMAP-Rule" id="MF_00711"/>
    </source>
</evidence>
<dbReference type="EC" id="1.4.4.2" evidence="8"/>
<dbReference type="HAMAP" id="MF_00711">
    <property type="entry name" value="GcvP"/>
    <property type="match status" value="1"/>
</dbReference>
<gene>
    <name evidence="8" type="primary">gcvP</name>
    <name evidence="12" type="ORF">SAMN04488519_11288</name>
</gene>
<dbReference type="PANTHER" id="PTHR11773:SF1">
    <property type="entry name" value="GLYCINE DEHYDROGENASE (DECARBOXYLATING), MITOCHONDRIAL"/>
    <property type="match status" value="1"/>
</dbReference>
<evidence type="ECO:0000313" key="12">
    <source>
        <dbReference type="EMBL" id="SFO71887.1"/>
    </source>
</evidence>
<dbReference type="NCBIfam" id="TIGR00461">
    <property type="entry name" value="gcvP"/>
    <property type="match status" value="1"/>
</dbReference>
<evidence type="ECO:0000256" key="9">
    <source>
        <dbReference type="PIRSR" id="PIRSR603437-50"/>
    </source>
</evidence>
<evidence type="ECO:0000259" key="11">
    <source>
        <dbReference type="Pfam" id="PF21478"/>
    </source>
</evidence>
<name>A0A1I5JGF2_9BACT</name>
<feature type="domain" description="Glycine dehydrogenase C-terminal" evidence="11">
    <location>
        <begin position="780"/>
        <end position="900"/>
    </location>
</feature>
<comment type="function">
    <text evidence="2 8">The glycine cleavage system catalyzes the degradation of glycine. The P protein binds the alpha-amino group of glycine through its pyridoxal phosphate cofactor; CO(2) is released and the remaining methylamine moiety is then transferred to the lipoamide cofactor of the H protein.</text>
</comment>
<reference evidence="13" key="1">
    <citation type="submission" date="2016-10" db="EMBL/GenBank/DDBJ databases">
        <authorList>
            <person name="Varghese N."/>
            <person name="Submissions S."/>
        </authorList>
    </citation>
    <scope>NUCLEOTIDE SEQUENCE [LARGE SCALE GENOMIC DNA]</scope>
    <source>
        <strain evidence="13">DSM 15282</strain>
    </source>
</reference>
<dbReference type="GO" id="GO:0030170">
    <property type="term" value="F:pyridoxal phosphate binding"/>
    <property type="evidence" value="ECO:0007669"/>
    <property type="project" value="TreeGrafter"/>
</dbReference>
<evidence type="ECO:0000259" key="10">
    <source>
        <dbReference type="Pfam" id="PF02347"/>
    </source>
</evidence>
<dbReference type="FunFam" id="3.40.640.10:FF:000007">
    <property type="entry name" value="glycine dehydrogenase (Decarboxylating), mitochondrial"/>
    <property type="match status" value="1"/>
</dbReference>
<dbReference type="STRING" id="226506.SAMN04488519_11288"/>
<evidence type="ECO:0000256" key="4">
    <source>
        <dbReference type="ARBA" id="ARBA00011690"/>
    </source>
</evidence>
<dbReference type="FunFam" id="3.40.640.10:FF:000005">
    <property type="entry name" value="Glycine dehydrogenase (decarboxylating), mitochondrial"/>
    <property type="match status" value="1"/>
</dbReference>
<dbReference type="NCBIfam" id="NF001696">
    <property type="entry name" value="PRK00451.1"/>
    <property type="match status" value="1"/>
</dbReference>
<dbReference type="GO" id="GO:0016594">
    <property type="term" value="F:glycine binding"/>
    <property type="evidence" value="ECO:0007669"/>
    <property type="project" value="TreeGrafter"/>
</dbReference>
<comment type="cofactor">
    <cofactor evidence="1 8 9">
        <name>pyridoxal 5'-phosphate</name>
        <dbReference type="ChEBI" id="CHEBI:597326"/>
    </cofactor>
</comment>
<sequence length="964" mass="106045">MKINLSNAVKFESRHNGPTEAEIAEMLDKIGASSLEELINQTVPESIQLERPLDLPKAKLESEFLRDFKKLASKNKVFKSFIGMGYYDTIVPGVVLRNVLENPGWYTAYTPYQAEIAQGRLEALINFQTVVSELTGMELANASLLDEGTAAAEAMTMLHSVKPREKKNANKFFVDEKIFPQTKALLETRAEPVGIELVFGSIEQMDVTDPELYGILFQYPDADGAVRDYSAIVAAAKENKVLTAFASDLLALTLLTPPGEMGADVVVGSAQRFGVPMGYGGPHAGFFATKEEFKRQIPGRIIGVSIDRAGNKAYRMALQTREQHIKREKATSNICTAQVLLAVMSSFYAVYHGPKGLKDIALRTHGFAKLTAQALKQVGLQVGEQTFFDTIEVKMNEVSRERVRGLALGEKMNFRYESESIFISFDETKTLEDVKTIVNIFATEEGKHTLNLDELVSNLSLELPEALNRKSAYLTHPVFNSFHSEHEMLRYIKRLEAKDLSLVHSMISLGSCTMKLNATAEMIPVTWPEFGQIHPFAPMDQALGYQELFTNLRTWLTEITGFADTSLQPNSGAQGEYAGLMVIRAYHISRGEGHRNVALIPTSAHGTNPASAVMAGMKVVLVKCDEKGNIDLADLKEKAAAHANDLSALMVTYPSTHGVFEEAIQEICATIHEFGGQVYMDGANMNAQVGLTSPGRIGADVCHLNLHKTFCIPHGGGGPGMGPICVAAHLAPFLPGNPLVKTGGTQAVSSISAAPYGSASILPISYAYIAMMGGDGLTNATKMAILNANYIKERLDGHFPILYIGTKGRAAHEMIIDCRSFKEFGVEVEDIAKRLMDYGFHAPTVSFPVAGTMMIEPTESETKAELDRFCDALISIREEIREIERGESDKENNVLKNAPHTANMVLIGEWDLPYSREKAVYPLGYLRDNKFWPTVRRIDSAYGDRNLMCSCIPVEEYANQEEMA</sequence>
<dbReference type="Pfam" id="PF02347">
    <property type="entry name" value="GDC-P"/>
    <property type="match status" value="2"/>
</dbReference>
<dbReference type="GO" id="GO:0019464">
    <property type="term" value="P:glycine decarboxylation via glycine cleavage system"/>
    <property type="evidence" value="ECO:0007669"/>
    <property type="project" value="UniProtKB-UniRule"/>
</dbReference>
<dbReference type="Pfam" id="PF21478">
    <property type="entry name" value="GcvP2_C"/>
    <property type="match status" value="1"/>
</dbReference>
<dbReference type="GO" id="GO:0005829">
    <property type="term" value="C:cytosol"/>
    <property type="evidence" value="ECO:0007669"/>
    <property type="project" value="TreeGrafter"/>
</dbReference>
<feature type="domain" description="Glycine cleavage system P-protein N-terminal" evidence="10">
    <location>
        <begin position="459"/>
        <end position="737"/>
    </location>
</feature>
<dbReference type="Proteomes" id="UP000199564">
    <property type="component" value="Unassembled WGS sequence"/>
</dbReference>